<proteinExistence type="predicted"/>
<dbReference type="Proteomes" id="UP000247702">
    <property type="component" value="Unassembled WGS sequence"/>
</dbReference>
<evidence type="ECO:0000313" key="2">
    <source>
        <dbReference type="EMBL" id="GBB92146.1"/>
    </source>
</evidence>
<reference evidence="2 3" key="1">
    <citation type="submission" date="2017-11" db="EMBL/GenBank/DDBJ databases">
        <title>The genome of Rhizophagus clarus HR1 reveals common genetic basis of auxotrophy among arbuscular mycorrhizal fungi.</title>
        <authorList>
            <person name="Kobayashi Y."/>
        </authorList>
    </citation>
    <scope>NUCLEOTIDE SEQUENCE [LARGE SCALE GENOMIC DNA]</scope>
    <source>
        <strain evidence="2 3">HR1</strain>
    </source>
</reference>
<organism evidence="2 3">
    <name type="scientific">Rhizophagus clarus</name>
    <dbReference type="NCBI Taxonomy" id="94130"/>
    <lineage>
        <taxon>Eukaryota</taxon>
        <taxon>Fungi</taxon>
        <taxon>Fungi incertae sedis</taxon>
        <taxon>Mucoromycota</taxon>
        <taxon>Glomeromycotina</taxon>
        <taxon>Glomeromycetes</taxon>
        <taxon>Glomerales</taxon>
        <taxon>Glomeraceae</taxon>
        <taxon>Rhizophagus</taxon>
    </lineage>
</organism>
<dbReference type="EMBL" id="BEXD01001080">
    <property type="protein sequence ID" value="GBB92146.1"/>
    <property type="molecule type" value="Genomic_DNA"/>
</dbReference>
<evidence type="ECO:0000256" key="1">
    <source>
        <dbReference type="SAM" id="MobiDB-lite"/>
    </source>
</evidence>
<keyword evidence="3" id="KW-1185">Reference proteome</keyword>
<evidence type="ECO:0008006" key="4">
    <source>
        <dbReference type="Google" id="ProtNLM"/>
    </source>
</evidence>
<comment type="caution">
    <text evidence="2">The sequence shown here is derived from an EMBL/GenBank/DDBJ whole genome shotgun (WGS) entry which is preliminary data.</text>
</comment>
<accession>A0A2Z6RIC3</accession>
<dbReference type="AlphaFoldDB" id="A0A2Z6RIC3"/>
<name>A0A2Z6RIC3_9GLOM</name>
<protein>
    <recommendedName>
        <fullName evidence="4">H15 domain-containing protein</fullName>
    </recommendedName>
</protein>
<feature type="region of interest" description="Disordered" evidence="1">
    <location>
        <begin position="87"/>
        <end position="107"/>
    </location>
</feature>
<gene>
    <name evidence="2" type="ORF">RclHR1_19700004</name>
</gene>
<evidence type="ECO:0000313" key="3">
    <source>
        <dbReference type="Proteomes" id="UP000247702"/>
    </source>
</evidence>
<sequence length="107" mass="12682">MSNSISQIVLHLLSKNGPQTSKQMLTYIKEYPEMKSHKYLKSKVLDNMKNQDLIYKKVYRSDSKNLNKTKPVWLWHINELKVNKDSHMELHPKGEKDNLQAKQEDEL</sequence>